<dbReference type="Proteomes" id="UP000275436">
    <property type="component" value="Unassembled WGS sequence"/>
</dbReference>
<dbReference type="PANTHER" id="PTHR35174:SF3">
    <property type="entry name" value="BLL7171 PROTEIN"/>
    <property type="match status" value="1"/>
</dbReference>
<evidence type="ECO:0000256" key="1">
    <source>
        <dbReference type="ARBA" id="ARBA00007689"/>
    </source>
</evidence>
<accession>A0A3M9XE77</accession>
<protein>
    <submittedName>
        <fullName evidence="3">YciI family protein</fullName>
    </submittedName>
</protein>
<comment type="similarity">
    <text evidence="1">Belongs to the YciI family.</text>
</comment>
<reference evidence="3 4" key="1">
    <citation type="journal article" date="2018" name="Mol. Plant Microbe Interact.">
        <title>Taxonomically Different Co-Microsymbionts of a Relict Legume, Oxytropis popoviana, Have Complementary Sets of Symbiotic Genes and Together Increase the Efficiency of Plant Nodulation.</title>
        <authorList>
            <person name="Safronova V."/>
            <person name="Belimov A."/>
            <person name="Sazanova A."/>
            <person name="Chirak E."/>
            <person name="Verkhozina A."/>
            <person name="Kuznetsova I."/>
            <person name="Andronov E."/>
            <person name="Puhalsky J."/>
            <person name="Tikhonovich I."/>
        </authorList>
    </citation>
    <scope>NUCLEOTIDE SEQUENCE [LARGE SCALE GENOMIC DNA]</scope>
    <source>
        <strain evidence="3 4">Opo-235</strain>
    </source>
</reference>
<sequence length="141" mass="15264">MAASRRSSTPDRANQDQETIMRYACLIYYHPQTLFGGSPQADAALAECAGYDEVLKASGHFVTAEALVLPEEAMTLQVRDGKMSTVDGPFIETKEVLGGIIVIEARDLNEAVRVASGHPLATIGHIEVRPVVDFSQPRPVL</sequence>
<comment type="caution">
    <text evidence="3">The sequence shown here is derived from an EMBL/GenBank/DDBJ whole genome shotgun (WGS) entry which is preliminary data.</text>
</comment>
<organism evidence="3 4">
    <name type="scientific">Mesorhizobium japonicum</name>
    <dbReference type="NCBI Taxonomy" id="2066070"/>
    <lineage>
        <taxon>Bacteria</taxon>
        <taxon>Pseudomonadati</taxon>
        <taxon>Pseudomonadota</taxon>
        <taxon>Alphaproteobacteria</taxon>
        <taxon>Hyphomicrobiales</taxon>
        <taxon>Phyllobacteriaceae</taxon>
        <taxon>Mesorhizobium</taxon>
    </lineage>
</organism>
<dbReference type="InterPro" id="IPR011008">
    <property type="entry name" value="Dimeric_a/b-barrel"/>
</dbReference>
<evidence type="ECO:0000313" key="3">
    <source>
        <dbReference type="EMBL" id="RNJ46062.1"/>
    </source>
</evidence>
<dbReference type="Pfam" id="PF03795">
    <property type="entry name" value="YCII"/>
    <property type="match status" value="1"/>
</dbReference>
<evidence type="ECO:0000313" key="4">
    <source>
        <dbReference type="Proteomes" id="UP000275436"/>
    </source>
</evidence>
<dbReference type="EMBL" id="QKOD01000002">
    <property type="protein sequence ID" value="RNJ46062.1"/>
    <property type="molecule type" value="Genomic_DNA"/>
</dbReference>
<dbReference type="AlphaFoldDB" id="A0A3M9XE77"/>
<gene>
    <name evidence="3" type="ORF">DNR46_11690</name>
</gene>
<dbReference type="Gene3D" id="3.30.70.1060">
    <property type="entry name" value="Dimeric alpha+beta barrel"/>
    <property type="match status" value="1"/>
</dbReference>
<evidence type="ECO:0000259" key="2">
    <source>
        <dbReference type="Pfam" id="PF03795"/>
    </source>
</evidence>
<dbReference type="InterPro" id="IPR005545">
    <property type="entry name" value="YCII"/>
</dbReference>
<feature type="domain" description="YCII-related" evidence="2">
    <location>
        <begin position="21"/>
        <end position="135"/>
    </location>
</feature>
<name>A0A3M9XE77_9HYPH</name>
<proteinExistence type="inferred from homology"/>
<dbReference type="PANTHER" id="PTHR35174">
    <property type="entry name" value="BLL7171 PROTEIN-RELATED"/>
    <property type="match status" value="1"/>
</dbReference>
<dbReference type="SUPFAM" id="SSF54909">
    <property type="entry name" value="Dimeric alpha+beta barrel"/>
    <property type="match status" value="1"/>
</dbReference>